<reference evidence="1 2" key="1">
    <citation type="submission" date="2019-03" db="EMBL/GenBank/DDBJ databases">
        <title>Genomic Encyclopedia of Type Strains, Phase IV (KMG-IV): sequencing the most valuable type-strain genomes for metagenomic binning, comparative biology and taxonomic classification.</title>
        <authorList>
            <person name="Goeker M."/>
        </authorList>
    </citation>
    <scope>NUCLEOTIDE SEQUENCE [LARGE SCALE GENOMIC DNA]</scope>
    <source>
        <strain evidence="1 2">DSM 100309</strain>
    </source>
</reference>
<protein>
    <submittedName>
        <fullName evidence="1">Putative N-formylglutamate amidohydrolase</fullName>
    </submittedName>
</protein>
<keyword evidence="1" id="KW-0378">Hydrolase</keyword>
<organism evidence="1 2">
    <name type="scientific">Sulfurirhabdus autotrophica</name>
    <dbReference type="NCBI Taxonomy" id="1706046"/>
    <lineage>
        <taxon>Bacteria</taxon>
        <taxon>Pseudomonadati</taxon>
        <taxon>Pseudomonadota</taxon>
        <taxon>Betaproteobacteria</taxon>
        <taxon>Nitrosomonadales</taxon>
        <taxon>Sulfuricellaceae</taxon>
        <taxon>Sulfurirhabdus</taxon>
    </lineage>
</organism>
<accession>A0A4R3YHD9</accession>
<dbReference type="Pfam" id="PF05013">
    <property type="entry name" value="FGase"/>
    <property type="match status" value="1"/>
</dbReference>
<name>A0A4R3YHD9_9PROT</name>
<dbReference type="Gene3D" id="3.40.630.40">
    <property type="entry name" value="Zn-dependent exopeptidases"/>
    <property type="match status" value="1"/>
</dbReference>
<evidence type="ECO:0000313" key="1">
    <source>
        <dbReference type="EMBL" id="TCV90394.1"/>
    </source>
</evidence>
<dbReference type="GO" id="GO:0016787">
    <property type="term" value="F:hydrolase activity"/>
    <property type="evidence" value="ECO:0007669"/>
    <property type="project" value="UniProtKB-KW"/>
</dbReference>
<dbReference type="EMBL" id="SMCO01000001">
    <property type="protein sequence ID" value="TCV90394.1"/>
    <property type="molecule type" value="Genomic_DNA"/>
</dbReference>
<gene>
    <name evidence="1" type="ORF">EDC63_101366</name>
</gene>
<dbReference type="Proteomes" id="UP000295367">
    <property type="component" value="Unassembled WGS sequence"/>
</dbReference>
<dbReference type="InterPro" id="IPR007709">
    <property type="entry name" value="N-FG_amidohydro"/>
</dbReference>
<dbReference type="SUPFAM" id="SSF53187">
    <property type="entry name" value="Zn-dependent exopeptidases"/>
    <property type="match status" value="1"/>
</dbReference>
<evidence type="ECO:0000313" key="2">
    <source>
        <dbReference type="Proteomes" id="UP000295367"/>
    </source>
</evidence>
<sequence>MPKTIQFLITCEHGGNRIPPQFRHLFTGHELLLESHRGYDAGALAMAKLLAKTLSAPLFISTTSRLLIDLNRSIGHPKLHFETVSQAPSAIRDDIFKHYYLPYRNKAESVIANAIKQDKMVIHISSHSFTPELNGEIRNADIGLLYDPTRQAEAELCSRWQTAFKSQLPKLKVRRNYPYTGKSDGFTAYLRRQFKPENYVGIELEINQKHVFNGTRQWQSLRETVIRSLLEALQTDTR</sequence>
<dbReference type="AlphaFoldDB" id="A0A4R3YHD9"/>
<dbReference type="OrthoDB" id="9815326at2"/>
<comment type="caution">
    <text evidence="1">The sequence shown here is derived from an EMBL/GenBank/DDBJ whole genome shotgun (WGS) entry which is preliminary data.</text>
</comment>
<proteinExistence type="predicted"/>
<dbReference type="RefSeq" id="WP_124947661.1">
    <property type="nucleotide sequence ID" value="NZ_BHVT01000073.1"/>
</dbReference>
<keyword evidence="2" id="KW-1185">Reference proteome</keyword>